<reference evidence="3" key="1">
    <citation type="journal article" date="2013" name="Science">
        <title>The Amborella genome and the evolution of flowering plants.</title>
        <authorList>
            <consortium name="Amborella Genome Project"/>
        </authorList>
    </citation>
    <scope>NUCLEOTIDE SEQUENCE [LARGE SCALE GENOMIC DNA]</scope>
</reference>
<dbReference type="EMBL" id="KI392503">
    <property type="protein sequence ID" value="ERN15358.1"/>
    <property type="molecule type" value="Genomic_DNA"/>
</dbReference>
<dbReference type="OMA" id="ATENNMY"/>
<evidence type="ECO:0000256" key="1">
    <source>
        <dbReference type="SAM" id="MobiDB-lite"/>
    </source>
</evidence>
<protein>
    <recommendedName>
        <fullName evidence="4">DUF3511 domain-containing protein</fullName>
    </recommendedName>
</protein>
<dbReference type="InterPro" id="IPR021899">
    <property type="entry name" value="DUF3511"/>
</dbReference>
<evidence type="ECO:0000313" key="2">
    <source>
        <dbReference type="EMBL" id="ERN15358.1"/>
    </source>
</evidence>
<dbReference type="Gramene" id="ERN15358">
    <property type="protein sequence ID" value="ERN15358"/>
    <property type="gene ID" value="AMTR_s00036p00155950"/>
</dbReference>
<dbReference type="Pfam" id="PF12023">
    <property type="entry name" value="DUF3511"/>
    <property type="match status" value="1"/>
</dbReference>
<accession>U5D4S4</accession>
<dbReference type="PANTHER" id="PTHR33193:SF71">
    <property type="entry name" value="OS02G0223700 PROTEIN"/>
    <property type="match status" value="1"/>
</dbReference>
<dbReference type="HOGENOM" id="CLU_120180_2_1_1"/>
<dbReference type="STRING" id="13333.U5D4S4"/>
<dbReference type="Proteomes" id="UP000017836">
    <property type="component" value="Unassembled WGS sequence"/>
</dbReference>
<gene>
    <name evidence="2" type="ORF">AMTR_s00036p00155950</name>
</gene>
<dbReference type="AlphaFoldDB" id="U5D4S4"/>
<feature type="region of interest" description="Disordered" evidence="1">
    <location>
        <begin position="51"/>
        <end position="71"/>
    </location>
</feature>
<sequence length="120" mass="14101">MADFRSKSWGERRVESFDAYRSTRPPGFTDLRCYSLSYAQQQQPHDLYNYNFKKGGNKTSSSNPTSNKWGLSSCLNDPELQRRKRIASYKMYGVEGRMKGSIKRSFRWLKDRCTNIVHGW</sequence>
<evidence type="ECO:0008006" key="4">
    <source>
        <dbReference type="Google" id="ProtNLM"/>
    </source>
</evidence>
<dbReference type="PANTHER" id="PTHR33193">
    <property type="entry name" value="DOMAIN PROTEIN, PUTATIVE (DUF3511)-RELATED"/>
    <property type="match status" value="1"/>
</dbReference>
<feature type="compositionally biased region" description="Low complexity" evidence="1">
    <location>
        <begin position="57"/>
        <end position="68"/>
    </location>
</feature>
<evidence type="ECO:0000313" key="3">
    <source>
        <dbReference type="Proteomes" id="UP000017836"/>
    </source>
</evidence>
<dbReference type="eggNOG" id="ENOG502S8UV">
    <property type="taxonomic scope" value="Eukaryota"/>
</dbReference>
<keyword evidence="3" id="KW-1185">Reference proteome</keyword>
<name>U5D4S4_AMBTC</name>
<proteinExistence type="predicted"/>
<organism evidence="2 3">
    <name type="scientific">Amborella trichopoda</name>
    <dbReference type="NCBI Taxonomy" id="13333"/>
    <lineage>
        <taxon>Eukaryota</taxon>
        <taxon>Viridiplantae</taxon>
        <taxon>Streptophyta</taxon>
        <taxon>Embryophyta</taxon>
        <taxon>Tracheophyta</taxon>
        <taxon>Spermatophyta</taxon>
        <taxon>Magnoliopsida</taxon>
        <taxon>Amborellales</taxon>
        <taxon>Amborellaceae</taxon>
        <taxon>Amborella</taxon>
    </lineage>
</organism>